<sequence>MEDEYRAPTDHRLSNNGGCRDFLSETKHSLVLQQWRGNNRHVGVFKLKQQRRCRAGLRNGNASQPGRGNSRHAGVFKLKQQCRCRAGLRNGRVLRFSDVHSRSLRTQTAVPVAETPLLPLELILVSGSTYEGTLRQT</sequence>
<organism evidence="1 2">
    <name type="scientific">Nelumbo nucifera</name>
    <name type="common">Sacred lotus</name>
    <dbReference type="NCBI Taxonomy" id="4432"/>
    <lineage>
        <taxon>Eukaryota</taxon>
        <taxon>Viridiplantae</taxon>
        <taxon>Streptophyta</taxon>
        <taxon>Embryophyta</taxon>
        <taxon>Tracheophyta</taxon>
        <taxon>Spermatophyta</taxon>
        <taxon>Magnoliopsida</taxon>
        <taxon>Proteales</taxon>
        <taxon>Nelumbonaceae</taxon>
        <taxon>Nelumbo</taxon>
    </lineage>
</organism>
<gene>
    <name evidence="1" type="ORF">HUJ06_015518</name>
</gene>
<name>A0A822Z4C9_NELNU</name>
<keyword evidence="2" id="KW-1185">Reference proteome</keyword>
<protein>
    <submittedName>
        <fullName evidence="1">Uncharacterized protein</fullName>
    </submittedName>
</protein>
<comment type="caution">
    <text evidence="1">The sequence shown here is derived from an EMBL/GenBank/DDBJ whole genome shotgun (WGS) entry which is preliminary data.</text>
</comment>
<reference evidence="1 2" key="1">
    <citation type="journal article" date="2020" name="Mol. Biol. Evol.">
        <title>Distinct Expression and Methylation Patterns for Genes with Different Fates following a Single Whole-Genome Duplication in Flowering Plants.</title>
        <authorList>
            <person name="Shi T."/>
            <person name="Rahmani R.S."/>
            <person name="Gugger P.F."/>
            <person name="Wang M."/>
            <person name="Li H."/>
            <person name="Zhang Y."/>
            <person name="Li Z."/>
            <person name="Wang Q."/>
            <person name="Van de Peer Y."/>
            <person name="Marchal K."/>
            <person name="Chen J."/>
        </authorList>
    </citation>
    <scope>NUCLEOTIDE SEQUENCE [LARGE SCALE GENOMIC DNA]</scope>
    <source>
        <tissue evidence="1">Leaf</tissue>
    </source>
</reference>
<accession>A0A822Z4C9</accession>
<evidence type="ECO:0000313" key="1">
    <source>
        <dbReference type="EMBL" id="DAD41194.1"/>
    </source>
</evidence>
<proteinExistence type="predicted"/>
<dbReference type="Proteomes" id="UP000607653">
    <property type="component" value="Unassembled WGS sequence"/>
</dbReference>
<dbReference type="EMBL" id="DUZY01000005">
    <property type="protein sequence ID" value="DAD41194.1"/>
    <property type="molecule type" value="Genomic_DNA"/>
</dbReference>
<evidence type="ECO:0000313" key="2">
    <source>
        <dbReference type="Proteomes" id="UP000607653"/>
    </source>
</evidence>
<dbReference type="AlphaFoldDB" id="A0A822Z4C9"/>